<evidence type="ECO:0000256" key="8">
    <source>
        <dbReference type="ARBA" id="ARBA00022989"/>
    </source>
</evidence>
<keyword evidence="11" id="KW-0325">Glycoprotein</keyword>
<proteinExistence type="inferred from homology"/>
<accession>A0A2G9GYA9</accession>
<evidence type="ECO:0000313" key="14">
    <source>
        <dbReference type="EMBL" id="PIN10269.1"/>
    </source>
</evidence>
<dbReference type="AlphaFoldDB" id="A0A2G9GYA9"/>
<evidence type="ECO:0000313" key="15">
    <source>
        <dbReference type="Proteomes" id="UP000231279"/>
    </source>
</evidence>
<evidence type="ECO:0000256" key="1">
    <source>
        <dbReference type="ARBA" id="ARBA00004251"/>
    </source>
</evidence>
<dbReference type="EMBL" id="NKXS01003271">
    <property type="protein sequence ID" value="PIN10269.1"/>
    <property type="molecule type" value="Genomic_DNA"/>
</dbReference>
<reference evidence="15" key="1">
    <citation type="journal article" date="2018" name="Gigascience">
        <title>Genome assembly of the Pink Ipe (Handroanthus impetiginosus, Bignoniaceae), a highly valued, ecologically keystone Neotropical timber forest tree.</title>
        <authorList>
            <person name="Silva-Junior O.B."/>
            <person name="Grattapaglia D."/>
            <person name="Novaes E."/>
            <person name="Collevatti R.G."/>
        </authorList>
    </citation>
    <scope>NUCLEOTIDE SEQUENCE [LARGE SCALE GENOMIC DNA]</scope>
    <source>
        <strain evidence="15">cv. UFG-1</strain>
    </source>
</reference>
<dbReference type="FunFam" id="3.80.10.10:FF:001347">
    <property type="entry name" value="LRR receptor-like serine/threonine-protein kinase GSO2"/>
    <property type="match status" value="1"/>
</dbReference>
<evidence type="ECO:0000256" key="10">
    <source>
        <dbReference type="ARBA" id="ARBA00023170"/>
    </source>
</evidence>
<dbReference type="Proteomes" id="UP000231279">
    <property type="component" value="Unassembled WGS sequence"/>
</dbReference>
<evidence type="ECO:0000256" key="5">
    <source>
        <dbReference type="ARBA" id="ARBA00022692"/>
    </source>
</evidence>
<dbReference type="OrthoDB" id="551849at2759"/>
<dbReference type="SUPFAM" id="SSF52047">
    <property type="entry name" value="RNI-like"/>
    <property type="match status" value="1"/>
</dbReference>
<evidence type="ECO:0000256" key="3">
    <source>
        <dbReference type="ARBA" id="ARBA00022475"/>
    </source>
</evidence>
<dbReference type="SUPFAM" id="SSF52058">
    <property type="entry name" value="L domain-like"/>
    <property type="match status" value="1"/>
</dbReference>
<dbReference type="PANTHER" id="PTHR48063">
    <property type="entry name" value="LRR RECEPTOR-LIKE KINASE"/>
    <property type="match status" value="1"/>
</dbReference>
<evidence type="ECO:0000259" key="13">
    <source>
        <dbReference type="Pfam" id="PF08263"/>
    </source>
</evidence>
<dbReference type="GO" id="GO:0006952">
    <property type="term" value="P:defense response"/>
    <property type="evidence" value="ECO:0007669"/>
    <property type="project" value="UniProtKB-ARBA"/>
</dbReference>
<evidence type="ECO:0000256" key="11">
    <source>
        <dbReference type="ARBA" id="ARBA00023180"/>
    </source>
</evidence>
<keyword evidence="3" id="KW-1003">Cell membrane</keyword>
<dbReference type="GO" id="GO:0005886">
    <property type="term" value="C:plasma membrane"/>
    <property type="evidence" value="ECO:0007669"/>
    <property type="project" value="UniProtKB-SubCell"/>
</dbReference>
<keyword evidence="6 12" id="KW-0732">Signal</keyword>
<keyword evidence="4" id="KW-0433">Leucine-rich repeat</keyword>
<comment type="similarity">
    <text evidence="2">Belongs to the RLP family.</text>
</comment>
<feature type="signal peptide" evidence="12">
    <location>
        <begin position="1"/>
        <end position="26"/>
    </location>
</feature>
<dbReference type="FunFam" id="3.80.10.10:FF:000400">
    <property type="entry name" value="Nuclear pore complex protein NUP107"/>
    <property type="match status" value="1"/>
</dbReference>
<sequence>MIITTNSLTCRKVSIFLILLTIHVEAYSSFVNNGSVKCRKRERLALLKFKAELIDPYGQLSTWRNDGGDRKDCCKWEGVLCDNQTNHVVELDLYGMDLEGKISPSLLELTNLNYLNLRYNYFFQAQIPEFIGSLGKLQYLNLGVSGFGGLIPHSLGNLSSLRFLNLSRNYVLNKNLDWLSGLQSLEYLDLSFADLQNATTWPQSCGLSINMLNPLVLANASASLVLLDLSNNYLDRIPHAIGDLISRSHLDLSHNQLQAEFPQCSNQLNESLVQGNLRRPNLKHLDMSNNKFSGQVPNLSSCLSLTYLSLSNNMFNGTLTESIGYLSNVEHLDLCSNHLEGQVSEAHLLNLSKLRELDLSFNSNLTIKISSLWNPSFQLSSLMLRHCKLGPHYPKWLRNQKQLEVVDISNAKISDSIPHWFWDNIQMIMELNMSHNQIHGVLPDLSSNIHLLTMDLSSNEFSGSLPLPPQNVTNVYLSRNKFSGTITNFCNFTFRSLGSSFNLYFPPTLDLSHNLFSTEISQDCFTHLMHLTHLNLANNNFSGKIPNSVDLCQLSLLHLRNNSFTGKFSRSLKNCSDLIILDLGENKFTGTIPSWLGETKLQVLDISENKIWGTIPECVKNFTMLSLNFTPIPNLGSWIYYLLPRNFPRFHAFQAMYALKRASDAELFVPKLESAQVMWKRKMTNYPYAVELLTLIDLSENSLTGEIPVEITSLVGLFGLNLSRNNLVGSIPHDIGRLEVLNFLDLSKNNLSGSNPPTLSQLSHLGILDLSFNNLSGRIPWDTHMQTFDASAYMGNPGLCGLPLVLKPCPEMPKKPRSANNVDEVHENKFITGGFYISSTRFHCCILGSLWDFASQ</sequence>
<dbReference type="InterPro" id="IPR013210">
    <property type="entry name" value="LRR_N_plant-typ"/>
</dbReference>
<dbReference type="InterPro" id="IPR003591">
    <property type="entry name" value="Leu-rich_rpt_typical-subtyp"/>
</dbReference>
<dbReference type="InterPro" id="IPR032675">
    <property type="entry name" value="LRR_dom_sf"/>
</dbReference>
<protein>
    <submittedName>
        <fullName evidence="14">Leucine-rich repeat protein</fullName>
    </submittedName>
</protein>
<keyword evidence="9" id="KW-0472">Membrane</keyword>
<dbReference type="PANTHER" id="PTHR48063:SF101">
    <property type="entry name" value="LRR RECEPTOR-LIKE SERINE_THREONINE-PROTEIN KINASE FLS2"/>
    <property type="match status" value="1"/>
</dbReference>
<dbReference type="InterPro" id="IPR046956">
    <property type="entry name" value="RLP23-like"/>
</dbReference>
<dbReference type="Pfam" id="PF08263">
    <property type="entry name" value="LRRNT_2"/>
    <property type="match status" value="1"/>
</dbReference>
<comment type="subcellular location">
    <subcellularLocation>
        <location evidence="1">Cell membrane</location>
        <topology evidence="1">Single-pass type I membrane protein</topology>
    </subcellularLocation>
</comment>
<dbReference type="InterPro" id="IPR001611">
    <property type="entry name" value="Leu-rich_rpt"/>
</dbReference>
<dbReference type="Pfam" id="PF00560">
    <property type="entry name" value="LRR_1"/>
    <property type="match status" value="9"/>
</dbReference>
<keyword evidence="5" id="KW-0812">Transmembrane</keyword>
<feature type="domain" description="Leucine-rich repeat-containing N-terminal plant-type" evidence="13">
    <location>
        <begin position="41"/>
        <end position="82"/>
    </location>
</feature>
<evidence type="ECO:0000256" key="9">
    <source>
        <dbReference type="ARBA" id="ARBA00023136"/>
    </source>
</evidence>
<keyword evidence="7" id="KW-0677">Repeat</keyword>
<keyword evidence="15" id="KW-1185">Reference proteome</keyword>
<dbReference type="GO" id="GO:0051707">
    <property type="term" value="P:response to other organism"/>
    <property type="evidence" value="ECO:0007669"/>
    <property type="project" value="UniProtKB-ARBA"/>
</dbReference>
<organism evidence="14 15">
    <name type="scientific">Handroanthus impetiginosus</name>
    <dbReference type="NCBI Taxonomy" id="429701"/>
    <lineage>
        <taxon>Eukaryota</taxon>
        <taxon>Viridiplantae</taxon>
        <taxon>Streptophyta</taxon>
        <taxon>Embryophyta</taxon>
        <taxon>Tracheophyta</taxon>
        <taxon>Spermatophyta</taxon>
        <taxon>Magnoliopsida</taxon>
        <taxon>eudicotyledons</taxon>
        <taxon>Gunneridae</taxon>
        <taxon>Pentapetalae</taxon>
        <taxon>asterids</taxon>
        <taxon>lamiids</taxon>
        <taxon>Lamiales</taxon>
        <taxon>Bignoniaceae</taxon>
        <taxon>Crescentiina</taxon>
        <taxon>Tabebuia alliance</taxon>
        <taxon>Handroanthus</taxon>
    </lineage>
</organism>
<evidence type="ECO:0000256" key="6">
    <source>
        <dbReference type="ARBA" id="ARBA00022729"/>
    </source>
</evidence>
<dbReference type="Gene3D" id="3.80.10.10">
    <property type="entry name" value="Ribonuclease Inhibitor"/>
    <property type="match status" value="4"/>
</dbReference>
<evidence type="ECO:0000256" key="4">
    <source>
        <dbReference type="ARBA" id="ARBA00022614"/>
    </source>
</evidence>
<dbReference type="STRING" id="429701.A0A2G9GYA9"/>
<evidence type="ECO:0000256" key="12">
    <source>
        <dbReference type="SAM" id="SignalP"/>
    </source>
</evidence>
<feature type="chain" id="PRO_5013849745" evidence="12">
    <location>
        <begin position="27"/>
        <end position="856"/>
    </location>
</feature>
<evidence type="ECO:0000256" key="7">
    <source>
        <dbReference type="ARBA" id="ARBA00022737"/>
    </source>
</evidence>
<dbReference type="PROSITE" id="PS51450">
    <property type="entry name" value="LRR"/>
    <property type="match status" value="2"/>
</dbReference>
<evidence type="ECO:0000256" key="2">
    <source>
        <dbReference type="ARBA" id="ARBA00009592"/>
    </source>
</evidence>
<keyword evidence="10" id="KW-0675">Receptor</keyword>
<gene>
    <name evidence="14" type="ORF">CDL12_17137</name>
</gene>
<comment type="caution">
    <text evidence="14">The sequence shown here is derived from an EMBL/GenBank/DDBJ whole genome shotgun (WGS) entry which is preliminary data.</text>
</comment>
<dbReference type="SMART" id="SM00369">
    <property type="entry name" value="LRR_TYP"/>
    <property type="match status" value="8"/>
</dbReference>
<keyword evidence="8" id="KW-1133">Transmembrane helix</keyword>
<dbReference type="FunFam" id="3.80.10.10:FF:000111">
    <property type="entry name" value="LRR receptor-like serine/threonine-protein kinase ERECTA"/>
    <property type="match status" value="1"/>
</dbReference>
<name>A0A2G9GYA9_9LAMI</name>